<dbReference type="SUPFAM" id="SSF55681">
    <property type="entry name" value="Class II aaRS and biotin synthetases"/>
    <property type="match status" value="1"/>
</dbReference>
<name>A0A6J6D6N5_9ZZZZ</name>
<evidence type="ECO:0000256" key="1">
    <source>
        <dbReference type="ARBA" id="ARBA00022598"/>
    </source>
</evidence>
<dbReference type="GO" id="GO:0005737">
    <property type="term" value="C:cytoplasm"/>
    <property type="evidence" value="ECO:0007669"/>
    <property type="project" value="TreeGrafter"/>
</dbReference>
<proteinExistence type="predicted"/>
<accession>A0A6J6D6N5</accession>
<keyword evidence="1" id="KW-0436">Ligase</keyword>
<dbReference type="PANTHER" id="PTHR12835:SF5">
    <property type="entry name" value="BIOTIN--PROTEIN LIGASE"/>
    <property type="match status" value="1"/>
</dbReference>
<sequence length="259" mass="27225">MEYPKTSLVANGLLAVSETGSTNQDLLALADSKNNPEFFTLITEFQTAGRGRLDRKWQAEPGSSVMASVLLRPSFKDPAGIGWLSLMMAEAIREALAEAGVDSKIKWPNDVLVNGQKISGVLAEANSDFSALVVGFGINVNQSAKELPTGSATSLLLAGASSVDRDHLLAKTLSSFKNLYLELVEAGGDAVASGLRERVTKSSSTIGELVEVSFPDGTSAVGEATQIDEGGRLKVVTSSKTLTVSAGDVLHLRTAKLED</sequence>
<dbReference type="Gene3D" id="3.30.930.10">
    <property type="entry name" value="Bira Bifunctional Protein, Domain 2"/>
    <property type="match status" value="1"/>
</dbReference>
<dbReference type="PANTHER" id="PTHR12835">
    <property type="entry name" value="BIOTIN PROTEIN LIGASE"/>
    <property type="match status" value="1"/>
</dbReference>
<dbReference type="PROSITE" id="PS51733">
    <property type="entry name" value="BPL_LPL_CATALYTIC"/>
    <property type="match status" value="1"/>
</dbReference>
<feature type="domain" description="BPL/LPL catalytic" evidence="2">
    <location>
        <begin position="1"/>
        <end position="184"/>
    </location>
</feature>
<dbReference type="EMBL" id="CAEZTB010000110">
    <property type="protein sequence ID" value="CAB4559016.1"/>
    <property type="molecule type" value="Genomic_DNA"/>
</dbReference>
<dbReference type="Gene3D" id="2.30.30.100">
    <property type="match status" value="1"/>
</dbReference>
<gene>
    <name evidence="3" type="ORF">UFOPK1581_00665</name>
</gene>
<dbReference type="InterPro" id="IPR045864">
    <property type="entry name" value="aa-tRNA-synth_II/BPL/LPL"/>
</dbReference>
<protein>
    <submittedName>
        <fullName evidence="3">Unannotated protein</fullName>
    </submittedName>
</protein>
<reference evidence="3" key="1">
    <citation type="submission" date="2020-05" db="EMBL/GenBank/DDBJ databases">
        <authorList>
            <person name="Chiriac C."/>
            <person name="Salcher M."/>
            <person name="Ghai R."/>
            <person name="Kavagutti S V."/>
        </authorList>
    </citation>
    <scope>NUCLEOTIDE SEQUENCE</scope>
</reference>
<dbReference type="CDD" id="cd16442">
    <property type="entry name" value="BPL"/>
    <property type="match status" value="1"/>
</dbReference>
<dbReference type="InterPro" id="IPR004143">
    <property type="entry name" value="BPL_LPL_catalytic"/>
</dbReference>
<dbReference type="Pfam" id="PF03099">
    <property type="entry name" value="BPL_LplA_LipB"/>
    <property type="match status" value="1"/>
</dbReference>
<dbReference type="InterPro" id="IPR004408">
    <property type="entry name" value="Biotin_CoA_COase_ligase"/>
</dbReference>
<evidence type="ECO:0000259" key="2">
    <source>
        <dbReference type="PROSITE" id="PS51733"/>
    </source>
</evidence>
<evidence type="ECO:0000313" key="3">
    <source>
        <dbReference type="EMBL" id="CAB4559016.1"/>
    </source>
</evidence>
<organism evidence="3">
    <name type="scientific">freshwater metagenome</name>
    <dbReference type="NCBI Taxonomy" id="449393"/>
    <lineage>
        <taxon>unclassified sequences</taxon>
        <taxon>metagenomes</taxon>
        <taxon>ecological metagenomes</taxon>
    </lineage>
</organism>
<dbReference type="NCBIfam" id="TIGR00121">
    <property type="entry name" value="birA_ligase"/>
    <property type="match status" value="1"/>
</dbReference>
<dbReference type="GO" id="GO:0004077">
    <property type="term" value="F:biotin--[biotin carboxyl-carrier protein] ligase activity"/>
    <property type="evidence" value="ECO:0007669"/>
    <property type="project" value="InterPro"/>
</dbReference>
<dbReference type="AlphaFoldDB" id="A0A6J6D6N5"/>